<dbReference type="InterPro" id="IPR009057">
    <property type="entry name" value="Homeodomain-like_sf"/>
</dbReference>
<dbReference type="GO" id="GO:0003677">
    <property type="term" value="F:DNA binding"/>
    <property type="evidence" value="ECO:0007669"/>
    <property type="project" value="UniProtKB-UniRule"/>
</dbReference>
<dbReference type="Pfam" id="PF14278">
    <property type="entry name" value="TetR_C_8"/>
    <property type="match status" value="1"/>
</dbReference>
<dbReference type="Gene3D" id="1.10.357.10">
    <property type="entry name" value="Tetracycline Repressor, domain 2"/>
    <property type="match status" value="1"/>
</dbReference>
<dbReference type="PANTHER" id="PTHR43479:SF16">
    <property type="entry name" value="HTH TETR-TYPE DOMAIN-CONTAINING PROTEIN"/>
    <property type="match status" value="1"/>
</dbReference>
<dbReference type="EMBL" id="CP117416">
    <property type="protein sequence ID" value="WCT55045.1"/>
    <property type="molecule type" value="Genomic_DNA"/>
</dbReference>
<evidence type="ECO:0000313" key="5">
    <source>
        <dbReference type="Proteomes" id="UP001220509"/>
    </source>
</evidence>
<dbReference type="KEGG" id="pka:PQ456_17930"/>
<feature type="domain" description="HTH tetR-type" evidence="3">
    <location>
        <begin position="11"/>
        <end position="71"/>
    </location>
</feature>
<evidence type="ECO:0000313" key="4">
    <source>
        <dbReference type="EMBL" id="WCT55045.1"/>
    </source>
</evidence>
<keyword evidence="5" id="KW-1185">Reference proteome</keyword>
<dbReference type="InterPro" id="IPR001647">
    <property type="entry name" value="HTH_TetR"/>
</dbReference>
<dbReference type="RefSeq" id="WP_273613499.1">
    <property type="nucleotide sequence ID" value="NZ_CP117416.1"/>
</dbReference>
<keyword evidence="1 2" id="KW-0238">DNA-binding</keyword>
<reference evidence="4 5" key="1">
    <citation type="submission" date="2023-02" db="EMBL/GenBank/DDBJ databases">
        <title>Genome sequence of Paenibacillus kyungheensis KACC 18744.</title>
        <authorList>
            <person name="Kim S."/>
            <person name="Heo J."/>
            <person name="Kwon S.-W."/>
        </authorList>
    </citation>
    <scope>NUCLEOTIDE SEQUENCE [LARGE SCALE GENOMIC DNA]</scope>
    <source>
        <strain evidence="4 5">KACC 18744</strain>
    </source>
</reference>
<organism evidence="4 5">
    <name type="scientific">Paenibacillus kyungheensis</name>
    <dbReference type="NCBI Taxonomy" id="1452732"/>
    <lineage>
        <taxon>Bacteria</taxon>
        <taxon>Bacillati</taxon>
        <taxon>Bacillota</taxon>
        <taxon>Bacilli</taxon>
        <taxon>Bacillales</taxon>
        <taxon>Paenibacillaceae</taxon>
        <taxon>Paenibacillus</taxon>
    </lineage>
</organism>
<dbReference type="PANTHER" id="PTHR43479">
    <property type="entry name" value="ACREF/ENVCD OPERON REPRESSOR-RELATED"/>
    <property type="match status" value="1"/>
</dbReference>
<dbReference type="PROSITE" id="PS50977">
    <property type="entry name" value="HTH_TETR_2"/>
    <property type="match status" value="1"/>
</dbReference>
<evidence type="ECO:0000256" key="1">
    <source>
        <dbReference type="ARBA" id="ARBA00023125"/>
    </source>
</evidence>
<dbReference type="Proteomes" id="UP001220509">
    <property type="component" value="Chromosome"/>
</dbReference>
<sequence length="186" mass="21872">MDKKKEDLRVKRTHKLLQQSLLELIEKQSFETITVKQICDLAMVHRTTFYTHFDDKFQLLSHTLQQIAEQEFKLAQHTPTEIFQELLAVTTKHKNLFSQLLSEEKDSLRNIIRRDMGNGIKEYVTAHSTHMSAIDIEITVEAYVGAVLGVLHWWIDNKMPIDQSELHTKLKLLMDWDFLKLQNVKD</sequence>
<gene>
    <name evidence="4" type="ORF">PQ456_17930</name>
</gene>
<dbReference type="SUPFAM" id="SSF46689">
    <property type="entry name" value="Homeodomain-like"/>
    <property type="match status" value="1"/>
</dbReference>
<evidence type="ECO:0000256" key="2">
    <source>
        <dbReference type="PROSITE-ProRule" id="PRU00335"/>
    </source>
</evidence>
<protein>
    <submittedName>
        <fullName evidence="4">TetR/AcrR family transcriptional regulator</fullName>
    </submittedName>
</protein>
<feature type="DNA-binding region" description="H-T-H motif" evidence="2">
    <location>
        <begin position="34"/>
        <end position="53"/>
    </location>
</feature>
<dbReference type="AlphaFoldDB" id="A0AAX3LYZ3"/>
<dbReference type="InterPro" id="IPR039532">
    <property type="entry name" value="TetR_C_Firmicutes"/>
</dbReference>
<proteinExistence type="predicted"/>
<evidence type="ECO:0000259" key="3">
    <source>
        <dbReference type="PROSITE" id="PS50977"/>
    </source>
</evidence>
<dbReference type="InterPro" id="IPR023772">
    <property type="entry name" value="DNA-bd_HTH_TetR-type_CS"/>
</dbReference>
<accession>A0AAX3LYZ3</accession>
<dbReference type="InterPro" id="IPR050624">
    <property type="entry name" value="HTH-type_Tx_Regulator"/>
</dbReference>
<name>A0AAX3LYZ3_9BACL</name>
<dbReference type="PROSITE" id="PS01081">
    <property type="entry name" value="HTH_TETR_1"/>
    <property type="match status" value="1"/>
</dbReference>